<proteinExistence type="predicted"/>
<evidence type="ECO:0000313" key="2">
    <source>
        <dbReference type="EMBL" id="ORX89841.1"/>
    </source>
</evidence>
<dbReference type="EMBL" id="MCFE01000418">
    <property type="protein sequence ID" value="ORX89841.1"/>
    <property type="molecule type" value="Genomic_DNA"/>
</dbReference>
<sequence length="236" mass="26987">MCKISVFEEIQYSFKILTHNDFLLPDHPDLIPVDSSTLKSFALKKFWDKLWTLAVPSGECSLCRRQLSHAEHLIQCTAPHKTYDEFVLPLVESYMRQLDVCDTTIGISLELFSRLNPTWSVALFRSILPFSLVEALLTTLPTALALPILNRWSTLTTLWIYVELYLPLKNKEERLKRRMSIEYILNEADADSDTNSDSDESYMATPNQSPQSSKPSQYPAPPDSDFDCSLNPVFCI</sequence>
<dbReference type="Proteomes" id="UP000193498">
    <property type="component" value="Unassembled WGS sequence"/>
</dbReference>
<dbReference type="InParanoid" id="A0A1Y1XVQ2"/>
<keyword evidence="3" id="KW-1185">Reference proteome</keyword>
<dbReference type="AlphaFoldDB" id="A0A1Y1XVQ2"/>
<evidence type="ECO:0000313" key="3">
    <source>
        <dbReference type="Proteomes" id="UP000193498"/>
    </source>
</evidence>
<feature type="compositionally biased region" description="Acidic residues" evidence="1">
    <location>
        <begin position="190"/>
        <end position="200"/>
    </location>
</feature>
<feature type="compositionally biased region" description="Low complexity" evidence="1">
    <location>
        <begin position="206"/>
        <end position="217"/>
    </location>
</feature>
<organism evidence="2 3">
    <name type="scientific">Basidiobolus meristosporus CBS 931.73</name>
    <dbReference type="NCBI Taxonomy" id="1314790"/>
    <lineage>
        <taxon>Eukaryota</taxon>
        <taxon>Fungi</taxon>
        <taxon>Fungi incertae sedis</taxon>
        <taxon>Zoopagomycota</taxon>
        <taxon>Entomophthoromycotina</taxon>
        <taxon>Basidiobolomycetes</taxon>
        <taxon>Basidiobolales</taxon>
        <taxon>Basidiobolaceae</taxon>
        <taxon>Basidiobolus</taxon>
    </lineage>
</organism>
<protein>
    <submittedName>
        <fullName evidence="2">Uncharacterized protein</fullName>
    </submittedName>
</protein>
<feature type="region of interest" description="Disordered" evidence="1">
    <location>
        <begin position="190"/>
        <end position="226"/>
    </location>
</feature>
<name>A0A1Y1XVQ2_9FUNG</name>
<reference evidence="2 3" key="1">
    <citation type="submission" date="2016-07" db="EMBL/GenBank/DDBJ databases">
        <title>Pervasive Adenine N6-methylation of Active Genes in Fungi.</title>
        <authorList>
            <consortium name="DOE Joint Genome Institute"/>
            <person name="Mondo S.J."/>
            <person name="Dannebaum R.O."/>
            <person name="Kuo R.C."/>
            <person name="Labutti K."/>
            <person name="Haridas S."/>
            <person name="Kuo A."/>
            <person name="Salamov A."/>
            <person name="Ahrendt S.R."/>
            <person name="Lipzen A."/>
            <person name="Sullivan W."/>
            <person name="Andreopoulos W.B."/>
            <person name="Clum A."/>
            <person name="Lindquist E."/>
            <person name="Daum C."/>
            <person name="Ramamoorthy G.K."/>
            <person name="Gryganskyi A."/>
            <person name="Culley D."/>
            <person name="Magnuson J.K."/>
            <person name="James T.Y."/>
            <person name="O'Malley M.A."/>
            <person name="Stajich J.E."/>
            <person name="Spatafora J.W."/>
            <person name="Visel A."/>
            <person name="Grigoriev I.V."/>
        </authorList>
    </citation>
    <scope>NUCLEOTIDE SEQUENCE [LARGE SCALE GENOMIC DNA]</scope>
    <source>
        <strain evidence="2 3">CBS 931.73</strain>
    </source>
</reference>
<gene>
    <name evidence="2" type="ORF">K493DRAFT_305430</name>
</gene>
<comment type="caution">
    <text evidence="2">The sequence shown here is derived from an EMBL/GenBank/DDBJ whole genome shotgun (WGS) entry which is preliminary data.</text>
</comment>
<accession>A0A1Y1XVQ2</accession>
<evidence type="ECO:0000256" key="1">
    <source>
        <dbReference type="SAM" id="MobiDB-lite"/>
    </source>
</evidence>